<accession>A0A0F9RMB6</accession>
<organism evidence="1">
    <name type="scientific">marine sediment metagenome</name>
    <dbReference type="NCBI Taxonomy" id="412755"/>
    <lineage>
        <taxon>unclassified sequences</taxon>
        <taxon>metagenomes</taxon>
        <taxon>ecological metagenomes</taxon>
    </lineage>
</organism>
<sequence length="62" mass="7238">MSIKKPYIQIHKTDINYCYWKLMSGNGVKIAHSQKVWYDMKPCRASAHRAAVTLSLEVRNEK</sequence>
<protein>
    <recommendedName>
        <fullName evidence="2">DUF1508 domain-containing protein</fullName>
    </recommendedName>
</protein>
<reference evidence="1" key="1">
    <citation type="journal article" date="2015" name="Nature">
        <title>Complex archaea that bridge the gap between prokaryotes and eukaryotes.</title>
        <authorList>
            <person name="Spang A."/>
            <person name="Saw J.H."/>
            <person name="Jorgensen S.L."/>
            <person name="Zaremba-Niedzwiedzka K."/>
            <person name="Martijn J."/>
            <person name="Lind A.E."/>
            <person name="van Eijk R."/>
            <person name="Schleper C."/>
            <person name="Guy L."/>
            <person name="Ettema T.J."/>
        </authorList>
    </citation>
    <scope>NUCLEOTIDE SEQUENCE</scope>
</reference>
<name>A0A0F9RMB6_9ZZZZ</name>
<evidence type="ECO:0000313" key="1">
    <source>
        <dbReference type="EMBL" id="KKN26091.1"/>
    </source>
</evidence>
<dbReference type="EMBL" id="LAZR01002748">
    <property type="protein sequence ID" value="KKN26091.1"/>
    <property type="molecule type" value="Genomic_DNA"/>
</dbReference>
<gene>
    <name evidence="1" type="ORF">LCGC14_0878080</name>
</gene>
<comment type="caution">
    <text evidence="1">The sequence shown here is derived from an EMBL/GenBank/DDBJ whole genome shotgun (WGS) entry which is preliminary data.</text>
</comment>
<dbReference type="AlphaFoldDB" id="A0A0F9RMB6"/>
<proteinExistence type="predicted"/>
<evidence type="ECO:0008006" key="2">
    <source>
        <dbReference type="Google" id="ProtNLM"/>
    </source>
</evidence>